<dbReference type="SMART" id="SM00116">
    <property type="entry name" value="CBS"/>
    <property type="match status" value="2"/>
</dbReference>
<reference evidence="8" key="1">
    <citation type="submission" date="2021-06" db="EMBL/GenBank/DDBJ databases">
        <title>Elioraea tepida, sp. nov., a moderately thermophilic aerobic anoxygenic phototrophic bacterium isolated from an alkaline siliceous hot spring mat community in Yellowstone National Park, WY, USA.</title>
        <authorList>
            <person name="Saini M.K."/>
            <person name="Yoshida S."/>
            <person name="Sebastian A."/>
            <person name="Hirose S."/>
            <person name="Hara E."/>
            <person name="Tamaki H."/>
            <person name="Soulier N.T."/>
            <person name="Albert I."/>
            <person name="Hanada S."/>
            <person name="Bryant D.A."/>
            <person name="Tank M."/>
        </authorList>
    </citation>
    <scope>NUCLEOTIDE SEQUENCE</scope>
    <source>
        <strain evidence="8">MS-P2</strain>
    </source>
</reference>
<dbReference type="CDD" id="cd05014">
    <property type="entry name" value="SIS_Kpsf"/>
    <property type="match status" value="1"/>
</dbReference>
<dbReference type="AlphaFoldDB" id="A0A975YJF3"/>
<comment type="similarity">
    <text evidence="1 4">Belongs to the SIS family. GutQ/KpsF subfamily.</text>
</comment>
<dbReference type="PIRSF" id="PIRSF004692">
    <property type="entry name" value="KdsD_KpsF"/>
    <property type="match status" value="1"/>
</dbReference>
<dbReference type="InterPro" id="IPR001347">
    <property type="entry name" value="SIS_dom"/>
</dbReference>
<evidence type="ECO:0000256" key="4">
    <source>
        <dbReference type="PIRNR" id="PIRNR004692"/>
    </source>
</evidence>
<dbReference type="KEGG" id="elio:KO353_14215"/>
<dbReference type="CDD" id="cd04604">
    <property type="entry name" value="CBS_pair_SIS_assoc"/>
    <property type="match status" value="1"/>
</dbReference>
<evidence type="ECO:0000256" key="5">
    <source>
        <dbReference type="PROSITE-ProRule" id="PRU00703"/>
    </source>
</evidence>
<keyword evidence="9" id="KW-1185">Reference proteome</keyword>
<sequence length="343" mass="34812">MTPPPAAGAAGEAGDIKTETAAGAPAGAADLAAARAVLATEAAALAALAERLDGRFVTALDLIGSASGRVVVTGMGKSGHVARKIAATFASTGTPALFVHPAEASHGDLGMITASDAVLALSNSGETPELADLVDYTRRFAIPLVAITGRAESTLAREADVALLLAEAPEACPMGLAPTTSTTQMLALGDALAVALLARKGFTAADFRLFHPGGRLGRKLLRVRDLMHTGAEVPLAPAGTPMDRAIIAMTAGRFGCLGLVDGAGLLVGIITDGDLRRAMSPDLLSRTAAEVMTASPRTIGAEALAAEALREMNQRRITALFVTEAGRPVGIIHVHDLLRAGVA</sequence>
<dbReference type="RefSeq" id="WP_218285439.1">
    <property type="nucleotide sequence ID" value="NZ_CP076448.1"/>
</dbReference>
<dbReference type="PANTHER" id="PTHR42745:SF1">
    <property type="entry name" value="ARABINOSE 5-PHOSPHATE ISOMERASE KDSD"/>
    <property type="match status" value="1"/>
</dbReference>
<feature type="domain" description="CBS" evidence="6">
    <location>
        <begin position="227"/>
        <end position="285"/>
    </location>
</feature>
<dbReference type="Pfam" id="PF00571">
    <property type="entry name" value="CBS"/>
    <property type="match status" value="2"/>
</dbReference>
<keyword evidence="2" id="KW-0677">Repeat</keyword>
<evidence type="ECO:0000256" key="3">
    <source>
        <dbReference type="ARBA" id="ARBA00023122"/>
    </source>
</evidence>
<gene>
    <name evidence="8" type="ORF">KO353_14215</name>
</gene>
<dbReference type="NCBIfam" id="TIGR00393">
    <property type="entry name" value="kpsF"/>
    <property type="match status" value="1"/>
</dbReference>
<evidence type="ECO:0000256" key="2">
    <source>
        <dbReference type="ARBA" id="ARBA00022737"/>
    </source>
</evidence>
<evidence type="ECO:0000259" key="6">
    <source>
        <dbReference type="PROSITE" id="PS51371"/>
    </source>
</evidence>
<protein>
    <submittedName>
        <fullName evidence="8">KpsF/GutQ family sugar-phosphate isomerase</fullName>
    </submittedName>
</protein>
<evidence type="ECO:0000313" key="8">
    <source>
        <dbReference type="EMBL" id="QXM24382.1"/>
    </source>
</evidence>
<feature type="domain" description="SIS" evidence="7">
    <location>
        <begin position="59"/>
        <end position="202"/>
    </location>
</feature>
<dbReference type="GO" id="GO:0019146">
    <property type="term" value="F:arabinose-5-phosphate isomerase activity"/>
    <property type="evidence" value="ECO:0007669"/>
    <property type="project" value="UniProtKB-ARBA"/>
</dbReference>
<evidence type="ECO:0000313" key="9">
    <source>
        <dbReference type="Proteomes" id="UP000694001"/>
    </source>
</evidence>
<proteinExistence type="inferred from homology"/>
<feature type="domain" description="CBS" evidence="6">
    <location>
        <begin position="292"/>
        <end position="343"/>
    </location>
</feature>
<dbReference type="GO" id="GO:0005975">
    <property type="term" value="P:carbohydrate metabolic process"/>
    <property type="evidence" value="ECO:0007669"/>
    <property type="project" value="InterPro"/>
</dbReference>
<dbReference type="EMBL" id="CP076448">
    <property type="protein sequence ID" value="QXM24382.1"/>
    <property type="molecule type" value="Genomic_DNA"/>
</dbReference>
<dbReference type="InterPro" id="IPR004800">
    <property type="entry name" value="KdsD/KpsF-type"/>
</dbReference>
<evidence type="ECO:0000256" key="1">
    <source>
        <dbReference type="ARBA" id="ARBA00008165"/>
    </source>
</evidence>
<dbReference type="InterPro" id="IPR050986">
    <property type="entry name" value="GutQ/KpsF_isomerases"/>
</dbReference>
<dbReference type="InterPro" id="IPR035474">
    <property type="entry name" value="SIS_Kpsf"/>
</dbReference>
<dbReference type="Pfam" id="PF01380">
    <property type="entry name" value="SIS"/>
    <property type="match status" value="1"/>
</dbReference>
<dbReference type="Proteomes" id="UP000694001">
    <property type="component" value="Chromosome"/>
</dbReference>
<name>A0A975YJF3_9PROT</name>
<organism evidence="8 9">
    <name type="scientific">Elioraea tepida</name>
    <dbReference type="NCBI Taxonomy" id="2843330"/>
    <lineage>
        <taxon>Bacteria</taxon>
        <taxon>Pseudomonadati</taxon>
        <taxon>Pseudomonadota</taxon>
        <taxon>Alphaproteobacteria</taxon>
        <taxon>Acetobacterales</taxon>
        <taxon>Elioraeaceae</taxon>
        <taxon>Elioraea</taxon>
    </lineage>
</organism>
<keyword evidence="3 5" id="KW-0129">CBS domain</keyword>
<dbReference type="PROSITE" id="PS51371">
    <property type="entry name" value="CBS"/>
    <property type="match status" value="2"/>
</dbReference>
<dbReference type="InterPro" id="IPR000644">
    <property type="entry name" value="CBS_dom"/>
</dbReference>
<dbReference type="PANTHER" id="PTHR42745">
    <property type="match status" value="1"/>
</dbReference>
<dbReference type="FunFam" id="3.40.50.10490:FF:000011">
    <property type="entry name" value="Arabinose 5-phosphate isomerase"/>
    <property type="match status" value="1"/>
</dbReference>
<dbReference type="GO" id="GO:0097367">
    <property type="term" value="F:carbohydrate derivative binding"/>
    <property type="evidence" value="ECO:0007669"/>
    <property type="project" value="InterPro"/>
</dbReference>
<dbReference type="GO" id="GO:1901135">
    <property type="term" value="P:carbohydrate derivative metabolic process"/>
    <property type="evidence" value="ECO:0007669"/>
    <property type="project" value="InterPro"/>
</dbReference>
<evidence type="ECO:0000259" key="7">
    <source>
        <dbReference type="PROSITE" id="PS51464"/>
    </source>
</evidence>
<dbReference type="PROSITE" id="PS51464">
    <property type="entry name" value="SIS"/>
    <property type="match status" value="1"/>
</dbReference>
<keyword evidence="8" id="KW-0413">Isomerase</keyword>
<accession>A0A975YJF3</accession>